<dbReference type="PANTHER" id="PTHR30480">
    <property type="entry name" value="BETA-HEXOSAMINIDASE-RELATED"/>
    <property type="match status" value="1"/>
</dbReference>
<feature type="domain" description="Glycoside hydrolase family 3 N-terminal" evidence="6">
    <location>
        <begin position="31"/>
        <end position="296"/>
    </location>
</feature>
<gene>
    <name evidence="7" type="ORF">D3227_34955</name>
</gene>
<keyword evidence="4 7" id="KW-0378">Hydrolase</keyword>
<dbReference type="AlphaFoldDB" id="A0A3A5KAW2"/>
<evidence type="ECO:0000256" key="4">
    <source>
        <dbReference type="ARBA" id="ARBA00022801"/>
    </source>
</evidence>
<reference evidence="7 8" key="1">
    <citation type="submission" date="2018-09" db="EMBL/GenBank/DDBJ databases">
        <title>Mesorhizobium carmichaelinearum sp. nov. isolated from Carmichaelinea spp. root nodules in New Zealand.</title>
        <authorList>
            <person name="De Meyer S.E."/>
        </authorList>
    </citation>
    <scope>NUCLEOTIDE SEQUENCE [LARGE SCALE GENOMIC DNA]</scope>
    <source>
        <strain evidence="7 8">ICMP19557</strain>
    </source>
</reference>
<dbReference type="InterPro" id="IPR036962">
    <property type="entry name" value="Glyco_hydro_3_N_sf"/>
</dbReference>
<dbReference type="PANTHER" id="PTHR30480:SF13">
    <property type="entry name" value="BETA-HEXOSAMINIDASE"/>
    <property type="match status" value="1"/>
</dbReference>
<dbReference type="InterPro" id="IPR019800">
    <property type="entry name" value="Glyco_hydro_3_AS"/>
</dbReference>
<dbReference type="RefSeq" id="WP_120018687.1">
    <property type="nucleotide sequence ID" value="NZ_QZWZ01000056.1"/>
</dbReference>
<keyword evidence="8" id="KW-1185">Reference proteome</keyword>
<evidence type="ECO:0000256" key="2">
    <source>
        <dbReference type="ARBA" id="ARBA00005336"/>
    </source>
</evidence>
<dbReference type="InterPro" id="IPR001764">
    <property type="entry name" value="Glyco_hydro_3_N"/>
</dbReference>
<dbReference type="Proteomes" id="UP000272706">
    <property type="component" value="Unassembled WGS sequence"/>
</dbReference>
<accession>A0A3A5KAW2</accession>
<dbReference type="SUPFAM" id="SSF51445">
    <property type="entry name" value="(Trans)glycosidases"/>
    <property type="match status" value="1"/>
</dbReference>
<comment type="similarity">
    <text evidence="2">Belongs to the glycosyl hydrolase 3 family.</text>
</comment>
<dbReference type="InterPro" id="IPR017853">
    <property type="entry name" value="GH"/>
</dbReference>
<evidence type="ECO:0000256" key="1">
    <source>
        <dbReference type="ARBA" id="ARBA00001231"/>
    </source>
</evidence>
<comment type="catalytic activity">
    <reaction evidence="1">
        <text>Hydrolysis of terminal non-reducing N-acetyl-D-hexosamine residues in N-acetyl-beta-D-hexosaminides.</text>
        <dbReference type="EC" id="3.2.1.52"/>
    </reaction>
</comment>
<dbReference type="EMBL" id="QZWZ01000056">
    <property type="protein sequence ID" value="RJT28100.1"/>
    <property type="molecule type" value="Genomic_DNA"/>
</dbReference>
<dbReference type="GO" id="GO:0005975">
    <property type="term" value="P:carbohydrate metabolic process"/>
    <property type="evidence" value="ECO:0007669"/>
    <property type="project" value="InterPro"/>
</dbReference>
<dbReference type="Pfam" id="PF00933">
    <property type="entry name" value="Glyco_hydro_3"/>
    <property type="match status" value="1"/>
</dbReference>
<dbReference type="NCBIfam" id="NF003740">
    <property type="entry name" value="PRK05337.1"/>
    <property type="match status" value="1"/>
</dbReference>
<name>A0A3A5KAW2_9HYPH</name>
<keyword evidence="5 7" id="KW-0326">Glycosidase</keyword>
<proteinExistence type="inferred from homology"/>
<organism evidence="7 8">
    <name type="scientific">Mesorhizobium waimense</name>
    <dbReference type="NCBI Taxonomy" id="1300307"/>
    <lineage>
        <taxon>Bacteria</taxon>
        <taxon>Pseudomonadati</taxon>
        <taxon>Pseudomonadota</taxon>
        <taxon>Alphaproteobacteria</taxon>
        <taxon>Hyphomicrobiales</taxon>
        <taxon>Phyllobacteriaceae</taxon>
        <taxon>Mesorhizobium</taxon>
    </lineage>
</organism>
<evidence type="ECO:0000256" key="5">
    <source>
        <dbReference type="ARBA" id="ARBA00023295"/>
    </source>
</evidence>
<evidence type="ECO:0000313" key="7">
    <source>
        <dbReference type="EMBL" id="RJT28100.1"/>
    </source>
</evidence>
<evidence type="ECO:0000256" key="3">
    <source>
        <dbReference type="ARBA" id="ARBA00012663"/>
    </source>
</evidence>
<dbReference type="PROSITE" id="PS00775">
    <property type="entry name" value="GLYCOSYL_HYDROL_F3"/>
    <property type="match status" value="1"/>
</dbReference>
<dbReference type="OrthoDB" id="9786661at2"/>
<dbReference type="InterPro" id="IPR050226">
    <property type="entry name" value="NagZ_Beta-hexosaminidase"/>
</dbReference>
<dbReference type="EC" id="3.2.1.52" evidence="3"/>
<evidence type="ECO:0000259" key="6">
    <source>
        <dbReference type="Pfam" id="PF00933"/>
    </source>
</evidence>
<dbReference type="GO" id="GO:0009254">
    <property type="term" value="P:peptidoglycan turnover"/>
    <property type="evidence" value="ECO:0007669"/>
    <property type="project" value="TreeGrafter"/>
</dbReference>
<comment type="caution">
    <text evidence="7">The sequence shown here is derived from an EMBL/GenBank/DDBJ whole genome shotgun (WGS) entry which is preliminary data.</text>
</comment>
<evidence type="ECO:0000313" key="8">
    <source>
        <dbReference type="Proteomes" id="UP000272706"/>
    </source>
</evidence>
<dbReference type="Gene3D" id="3.20.20.300">
    <property type="entry name" value="Glycoside hydrolase, family 3, N-terminal domain"/>
    <property type="match status" value="1"/>
</dbReference>
<sequence>MTESKSMILGCAGKSLTPDEIRFYRGERPWGFILFARNIGETEQIRDLVASMRDCVGRPDAPVFIDQEGGRVQRLRPPLAPNYPAGGALGALWRNDREAGARAAWLMARLHAFDLLRLGITADCLPVLDVPIEGASDVIGARAYGKEPGAVIELGRAAAEGLMSGGVLPVMKHIPGHGRAFADTHFELPTVDTPMDELRRHDFAPFKALNHLPMAMTAHVVYSAIDPSNPATTSGKVVNDIIRGDIGFDGLLMSDDTSMKALSGDFPTKAAAILAAGCDLVLHCNGVFEEMSGIASRTTGLQGKSLERAEQALTYIKDRDAAEETAIRAEFATYFDAVA</sequence>
<protein>
    <recommendedName>
        <fullName evidence="3">beta-N-acetylhexosaminidase</fullName>
        <ecNumber evidence="3">3.2.1.52</ecNumber>
    </recommendedName>
</protein>
<dbReference type="GO" id="GO:0004563">
    <property type="term" value="F:beta-N-acetylhexosaminidase activity"/>
    <property type="evidence" value="ECO:0007669"/>
    <property type="project" value="UniProtKB-EC"/>
</dbReference>